<reference evidence="3" key="1">
    <citation type="journal article" date="2019" name="Int. J. Syst. Evol. Microbiol.">
        <title>The Global Catalogue of Microorganisms (GCM) 10K type strain sequencing project: providing services to taxonomists for standard genome sequencing and annotation.</title>
        <authorList>
            <consortium name="The Broad Institute Genomics Platform"/>
            <consortium name="The Broad Institute Genome Sequencing Center for Infectious Disease"/>
            <person name="Wu L."/>
            <person name="Ma J."/>
        </authorList>
    </citation>
    <scope>NUCLEOTIDE SEQUENCE [LARGE SCALE GENOMIC DNA]</scope>
    <source>
        <strain evidence="3">JCM 4594</strain>
    </source>
</reference>
<protein>
    <recommendedName>
        <fullName evidence="1">SnoaL-like domain-containing protein</fullName>
    </recommendedName>
</protein>
<keyword evidence="3" id="KW-1185">Reference proteome</keyword>
<sequence>MTQRVDLGTLLDRLAIDELITGYAAAVDDGNWTAYRALFAVDGRADYRPAGGIEGPAEEVAHWLEETMRLFPVRQHLITNRLLTLQDLGGYPGDRAELRADYLNPMCFGADGDGTPPAPGFESGGRYAFSLVRTDTGWRLRSVTVHEKWRRVSGALAGA</sequence>
<dbReference type="RefSeq" id="WP_190028555.1">
    <property type="nucleotide sequence ID" value="NZ_BMUU01000011.1"/>
</dbReference>
<dbReference type="EMBL" id="BMUU01000011">
    <property type="protein sequence ID" value="GGY54209.1"/>
    <property type="molecule type" value="Genomic_DNA"/>
</dbReference>
<proteinExistence type="predicted"/>
<evidence type="ECO:0000313" key="2">
    <source>
        <dbReference type="EMBL" id="GGY54209.1"/>
    </source>
</evidence>
<organism evidence="2 3">
    <name type="scientific">Streptomyces xanthochromogenes</name>
    <dbReference type="NCBI Taxonomy" id="67384"/>
    <lineage>
        <taxon>Bacteria</taxon>
        <taxon>Bacillati</taxon>
        <taxon>Actinomycetota</taxon>
        <taxon>Actinomycetes</taxon>
        <taxon>Kitasatosporales</taxon>
        <taxon>Streptomycetaceae</taxon>
        <taxon>Streptomyces</taxon>
    </lineage>
</organism>
<dbReference type="InterPro" id="IPR037401">
    <property type="entry name" value="SnoaL-like"/>
</dbReference>
<dbReference type="Proteomes" id="UP000600946">
    <property type="component" value="Unassembled WGS sequence"/>
</dbReference>
<feature type="domain" description="SnoaL-like" evidence="1">
    <location>
        <begin position="9"/>
        <end position="143"/>
    </location>
</feature>
<comment type="caution">
    <text evidence="2">The sequence shown here is derived from an EMBL/GenBank/DDBJ whole genome shotgun (WGS) entry which is preliminary data.</text>
</comment>
<gene>
    <name evidence="2" type="ORF">GCM10010326_55620</name>
</gene>
<dbReference type="Gene3D" id="3.10.450.50">
    <property type="match status" value="1"/>
</dbReference>
<name>A0ABQ3AJN4_9ACTN</name>
<accession>A0ABQ3AJN4</accession>
<dbReference type="GeneID" id="96293481"/>
<dbReference type="InterPro" id="IPR032710">
    <property type="entry name" value="NTF2-like_dom_sf"/>
</dbReference>
<evidence type="ECO:0000313" key="3">
    <source>
        <dbReference type="Proteomes" id="UP000600946"/>
    </source>
</evidence>
<evidence type="ECO:0000259" key="1">
    <source>
        <dbReference type="Pfam" id="PF13577"/>
    </source>
</evidence>
<dbReference type="SUPFAM" id="SSF54427">
    <property type="entry name" value="NTF2-like"/>
    <property type="match status" value="1"/>
</dbReference>
<dbReference type="Pfam" id="PF13577">
    <property type="entry name" value="SnoaL_4"/>
    <property type="match status" value="1"/>
</dbReference>